<protein>
    <recommendedName>
        <fullName evidence="4">Prefoldin subunit 5</fullName>
    </recommendedName>
</protein>
<dbReference type="InParanoid" id="E4XIX6"/>
<dbReference type="PANTHER" id="PTHR12674">
    <property type="entry name" value="PREFOLDIN SUBUNIT 5"/>
    <property type="match status" value="1"/>
</dbReference>
<name>E4XIX6_OIKDI</name>
<accession>E4XIX6</accession>
<evidence type="ECO:0000256" key="1">
    <source>
        <dbReference type="ARBA" id="ARBA00010048"/>
    </source>
</evidence>
<dbReference type="EMBL" id="FN653056">
    <property type="protein sequence ID" value="CBY24660.1"/>
    <property type="molecule type" value="Genomic_DNA"/>
</dbReference>
<dbReference type="Gene3D" id="1.10.287.370">
    <property type="match status" value="1"/>
</dbReference>
<evidence type="ECO:0000313" key="2">
    <source>
        <dbReference type="EMBL" id="CBY24660.1"/>
    </source>
</evidence>
<evidence type="ECO:0008006" key="4">
    <source>
        <dbReference type="Google" id="ProtNLM"/>
    </source>
</evidence>
<dbReference type="GO" id="GO:0005737">
    <property type="term" value="C:cytoplasm"/>
    <property type="evidence" value="ECO:0007669"/>
    <property type="project" value="TreeGrafter"/>
</dbReference>
<dbReference type="NCBIfam" id="TIGR00293">
    <property type="entry name" value="prefoldin subunit alpha"/>
    <property type="match status" value="1"/>
</dbReference>
<dbReference type="InterPro" id="IPR009053">
    <property type="entry name" value="Prefoldin"/>
</dbReference>
<dbReference type="GO" id="GO:0051082">
    <property type="term" value="F:unfolded protein binding"/>
    <property type="evidence" value="ECO:0007669"/>
    <property type="project" value="InterPro"/>
</dbReference>
<dbReference type="FunCoup" id="E4XIX6">
    <property type="interactions" value="965"/>
</dbReference>
<dbReference type="PANTHER" id="PTHR12674:SF2">
    <property type="entry name" value="PREFOLDIN SUBUNIT 5"/>
    <property type="match status" value="1"/>
</dbReference>
<proteinExistence type="inferred from homology"/>
<sequence length="150" mass="17116">MAAPKMVDIRNLNPQQLSEVNQRLETELQVLQNCHQELVGVKKKFITSREAVSELEGSDGAQVMVPLTGSLYVRGRFSDDTKVVVDIGTNFYVEKTRPEAIEFFDRKIKYVDENMEKIMPQMVQKNQSRNLVESEIVQKMKAAKLAKPSK</sequence>
<gene>
    <name evidence="2" type="ORF">GSOID_T00012555001</name>
</gene>
<dbReference type="GO" id="GO:0016272">
    <property type="term" value="C:prefoldin complex"/>
    <property type="evidence" value="ECO:0007669"/>
    <property type="project" value="InterPro"/>
</dbReference>
<dbReference type="CDD" id="cd23157">
    <property type="entry name" value="Prefoldin_5"/>
    <property type="match status" value="1"/>
</dbReference>
<reference evidence="2" key="1">
    <citation type="journal article" date="2010" name="Science">
        <title>Plasticity of animal genome architecture unmasked by rapid evolution of a pelagic tunicate.</title>
        <authorList>
            <person name="Denoeud F."/>
            <person name="Henriet S."/>
            <person name="Mungpakdee S."/>
            <person name="Aury J.M."/>
            <person name="Da Silva C."/>
            <person name="Brinkmann H."/>
            <person name="Mikhaleva J."/>
            <person name="Olsen L.C."/>
            <person name="Jubin C."/>
            <person name="Canestro C."/>
            <person name="Bouquet J.M."/>
            <person name="Danks G."/>
            <person name="Poulain J."/>
            <person name="Campsteijn C."/>
            <person name="Adamski M."/>
            <person name="Cross I."/>
            <person name="Yadetie F."/>
            <person name="Muffato M."/>
            <person name="Louis A."/>
            <person name="Butcher S."/>
            <person name="Tsagkogeorga G."/>
            <person name="Konrad A."/>
            <person name="Singh S."/>
            <person name="Jensen M.F."/>
            <person name="Cong E.H."/>
            <person name="Eikeseth-Otteraa H."/>
            <person name="Noel B."/>
            <person name="Anthouard V."/>
            <person name="Porcel B.M."/>
            <person name="Kachouri-Lafond R."/>
            <person name="Nishino A."/>
            <person name="Ugolini M."/>
            <person name="Chourrout P."/>
            <person name="Nishida H."/>
            <person name="Aasland R."/>
            <person name="Huzurbazar S."/>
            <person name="Westhof E."/>
            <person name="Delsuc F."/>
            <person name="Lehrach H."/>
            <person name="Reinhardt R."/>
            <person name="Weissenbach J."/>
            <person name="Roy S.W."/>
            <person name="Artiguenave F."/>
            <person name="Postlethwait J.H."/>
            <person name="Manak J.R."/>
            <person name="Thompson E.M."/>
            <person name="Jaillon O."/>
            <person name="Du Pasquier L."/>
            <person name="Boudinot P."/>
            <person name="Liberles D.A."/>
            <person name="Volff J.N."/>
            <person name="Philippe H."/>
            <person name="Lenhard B."/>
            <person name="Roest Crollius H."/>
            <person name="Wincker P."/>
            <person name="Chourrout D."/>
        </authorList>
    </citation>
    <scope>NUCLEOTIDE SEQUENCE [LARGE SCALE GENOMIC DNA]</scope>
</reference>
<dbReference type="SUPFAM" id="SSF46579">
    <property type="entry name" value="Prefoldin"/>
    <property type="match status" value="1"/>
</dbReference>
<evidence type="ECO:0000313" key="3">
    <source>
        <dbReference type="Proteomes" id="UP000001307"/>
    </source>
</evidence>
<dbReference type="InterPro" id="IPR004127">
    <property type="entry name" value="Prefoldin_subunit_alpha"/>
</dbReference>
<dbReference type="GO" id="GO:0006457">
    <property type="term" value="P:protein folding"/>
    <property type="evidence" value="ECO:0007669"/>
    <property type="project" value="InterPro"/>
</dbReference>
<organism evidence="2">
    <name type="scientific">Oikopleura dioica</name>
    <name type="common">Tunicate</name>
    <dbReference type="NCBI Taxonomy" id="34765"/>
    <lineage>
        <taxon>Eukaryota</taxon>
        <taxon>Metazoa</taxon>
        <taxon>Chordata</taxon>
        <taxon>Tunicata</taxon>
        <taxon>Appendicularia</taxon>
        <taxon>Copelata</taxon>
        <taxon>Oikopleuridae</taxon>
        <taxon>Oikopleura</taxon>
    </lineage>
</organism>
<dbReference type="AlphaFoldDB" id="E4XIX6"/>
<dbReference type="Proteomes" id="UP000001307">
    <property type="component" value="Unassembled WGS sequence"/>
</dbReference>
<dbReference type="InterPro" id="IPR011599">
    <property type="entry name" value="PFD_alpha_archaea"/>
</dbReference>
<comment type="similarity">
    <text evidence="1">Belongs to the prefoldin subunit alpha family.</text>
</comment>
<dbReference type="OrthoDB" id="10267474at2759"/>
<dbReference type="Pfam" id="PF02996">
    <property type="entry name" value="Prefoldin"/>
    <property type="match status" value="1"/>
</dbReference>
<keyword evidence="3" id="KW-1185">Reference proteome</keyword>